<dbReference type="Proteomes" id="UP001597453">
    <property type="component" value="Unassembled WGS sequence"/>
</dbReference>
<keyword evidence="3" id="KW-1185">Reference proteome</keyword>
<organism evidence="2 3">
    <name type="scientific">Gulosibacter bifidus</name>
    <dbReference type="NCBI Taxonomy" id="272239"/>
    <lineage>
        <taxon>Bacteria</taxon>
        <taxon>Bacillati</taxon>
        <taxon>Actinomycetota</taxon>
        <taxon>Actinomycetes</taxon>
        <taxon>Micrococcales</taxon>
        <taxon>Microbacteriaceae</taxon>
        <taxon>Gulosibacter</taxon>
    </lineage>
</organism>
<dbReference type="EMBL" id="JBHUNF010000001">
    <property type="protein sequence ID" value="MFD2674213.1"/>
    <property type="molecule type" value="Genomic_DNA"/>
</dbReference>
<accession>A0ABW5RH00</accession>
<protein>
    <submittedName>
        <fullName evidence="2">DUF6892 domain-containing protein</fullName>
    </submittedName>
</protein>
<proteinExistence type="predicted"/>
<feature type="domain" description="DUF6892" evidence="1">
    <location>
        <begin position="2"/>
        <end position="146"/>
    </location>
</feature>
<reference evidence="3" key="1">
    <citation type="journal article" date="2019" name="Int. J. Syst. Evol. Microbiol.">
        <title>The Global Catalogue of Microorganisms (GCM) 10K type strain sequencing project: providing services to taxonomists for standard genome sequencing and annotation.</title>
        <authorList>
            <consortium name="The Broad Institute Genomics Platform"/>
            <consortium name="The Broad Institute Genome Sequencing Center for Infectious Disease"/>
            <person name="Wu L."/>
            <person name="Ma J."/>
        </authorList>
    </citation>
    <scope>NUCLEOTIDE SEQUENCE [LARGE SCALE GENOMIC DNA]</scope>
    <source>
        <strain evidence="3">TISTR 1511</strain>
    </source>
</reference>
<evidence type="ECO:0000313" key="2">
    <source>
        <dbReference type="EMBL" id="MFD2674213.1"/>
    </source>
</evidence>
<dbReference type="RefSeq" id="WP_066057672.1">
    <property type="nucleotide sequence ID" value="NZ_JBHUNF010000001.1"/>
</dbReference>
<gene>
    <name evidence="2" type="ORF">ACFSUQ_02715</name>
</gene>
<name>A0ABW5RH00_9MICO</name>
<evidence type="ECO:0000259" key="1">
    <source>
        <dbReference type="Pfam" id="PF21832"/>
    </source>
</evidence>
<dbReference type="InterPro" id="IPR054187">
    <property type="entry name" value="DUF6892"/>
</dbReference>
<sequence>MKFADFGVQALVVNALMELEQIAPPYDHGHDWVEAAYNVDWDGAEDLIYGEELYDKLLPAAEAWIKDVDFTPEQLAAITELIWDGGNELYGIACPSWDGETELFTVKSWAEVTVANFPNLQQLGYGACDEPDASVREPLAAAGVEIFDF</sequence>
<dbReference type="Pfam" id="PF21832">
    <property type="entry name" value="DUF6892"/>
    <property type="match status" value="1"/>
</dbReference>
<evidence type="ECO:0000313" key="3">
    <source>
        <dbReference type="Proteomes" id="UP001597453"/>
    </source>
</evidence>
<comment type="caution">
    <text evidence="2">The sequence shown here is derived from an EMBL/GenBank/DDBJ whole genome shotgun (WGS) entry which is preliminary data.</text>
</comment>